<comment type="caution">
    <text evidence="1">The sequence shown here is derived from an EMBL/GenBank/DDBJ whole genome shotgun (WGS) entry which is preliminary data.</text>
</comment>
<protein>
    <submittedName>
        <fullName evidence="1">Uncharacterized protein</fullName>
    </submittedName>
</protein>
<feature type="non-terminal residue" evidence="1">
    <location>
        <position position="1"/>
    </location>
</feature>
<dbReference type="Proteomes" id="UP000257109">
    <property type="component" value="Unassembled WGS sequence"/>
</dbReference>
<evidence type="ECO:0000313" key="1">
    <source>
        <dbReference type="EMBL" id="RDX75067.1"/>
    </source>
</evidence>
<gene>
    <name evidence="1" type="ORF">CR513_45109</name>
</gene>
<accession>A0A371F9U8</accession>
<evidence type="ECO:0000313" key="2">
    <source>
        <dbReference type="Proteomes" id="UP000257109"/>
    </source>
</evidence>
<sequence>MAKTYRVYNSRTLKFEVFNPNKELSELTKPFVELNIKELKTTSKKLLLDDEPKTSEAKISSRN</sequence>
<keyword evidence="2" id="KW-1185">Reference proteome</keyword>
<reference evidence="1" key="1">
    <citation type="submission" date="2018-05" db="EMBL/GenBank/DDBJ databases">
        <title>Draft genome of Mucuna pruriens seed.</title>
        <authorList>
            <person name="Nnadi N.E."/>
            <person name="Vos R."/>
            <person name="Hasami M.H."/>
            <person name="Devisetty U.K."/>
            <person name="Aguiy J.C."/>
        </authorList>
    </citation>
    <scope>NUCLEOTIDE SEQUENCE [LARGE SCALE GENOMIC DNA]</scope>
    <source>
        <strain evidence="1">JCA_2017</strain>
    </source>
</reference>
<dbReference type="AlphaFoldDB" id="A0A371F9U8"/>
<name>A0A371F9U8_MUCPR</name>
<dbReference type="EMBL" id="QJKJ01009960">
    <property type="protein sequence ID" value="RDX75067.1"/>
    <property type="molecule type" value="Genomic_DNA"/>
</dbReference>
<proteinExistence type="predicted"/>
<dbReference type="OrthoDB" id="1166568at2759"/>
<organism evidence="1 2">
    <name type="scientific">Mucuna pruriens</name>
    <name type="common">Velvet bean</name>
    <name type="synonym">Dolichos pruriens</name>
    <dbReference type="NCBI Taxonomy" id="157652"/>
    <lineage>
        <taxon>Eukaryota</taxon>
        <taxon>Viridiplantae</taxon>
        <taxon>Streptophyta</taxon>
        <taxon>Embryophyta</taxon>
        <taxon>Tracheophyta</taxon>
        <taxon>Spermatophyta</taxon>
        <taxon>Magnoliopsida</taxon>
        <taxon>eudicotyledons</taxon>
        <taxon>Gunneridae</taxon>
        <taxon>Pentapetalae</taxon>
        <taxon>rosids</taxon>
        <taxon>fabids</taxon>
        <taxon>Fabales</taxon>
        <taxon>Fabaceae</taxon>
        <taxon>Papilionoideae</taxon>
        <taxon>50 kb inversion clade</taxon>
        <taxon>NPAAA clade</taxon>
        <taxon>indigoferoid/millettioid clade</taxon>
        <taxon>Phaseoleae</taxon>
        <taxon>Mucuna</taxon>
    </lineage>
</organism>